<proteinExistence type="predicted"/>
<dbReference type="AlphaFoldDB" id="A0A1W0WK56"/>
<sequence length="221" mass="24884">MSAVAEPAKETNGGGKRKCKESTITKAKRAKVVTNSSSWEERLCALEKDVQERLNAPYLDTVNRDKALRFEPGHPVVSCHNGLYYTATVKLYVRMMKPDSLYPDKTQKIPAELLVPTMMLHFDGWSSKHDTEVAENEVFDAVFRTRPVDTFALLVAHEWNLLRRNQLARGAKGLGRSAFLMNDRMYAVMEAAWKEDCGGGQTLSFGQFCGRLPGPYRRGSH</sequence>
<dbReference type="EMBL" id="MTYJ01000087">
    <property type="protein sequence ID" value="OQV15557.1"/>
    <property type="molecule type" value="Genomic_DNA"/>
</dbReference>
<name>A0A1W0WK56_HYPEX</name>
<keyword evidence="3" id="KW-1185">Reference proteome</keyword>
<dbReference type="Proteomes" id="UP000192578">
    <property type="component" value="Unassembled WGS sequence"/>
</dbReference>
<protein>
    <submittedName>
        <fullName evidence="2">Uncharacterized protein</fullName>
    </submittedName>
</protein>
<organism evidence="2 3">
    <name type="scientific">Hypsibius exemplaris</name>
    <name type="common">Freshwater tardigrade</name>
    <dbReference type="NCBI Taxonomy" id="2072580"/>
    <lineage>
        <taxon>Eukaryota</taxon>
        <taxon>Metazoa</taxon>
        <taxon>Ecdysozoa</taxon>
        <taxon>Tardigrada</taxon>
        <taxon>Eutardigrada</taxon>
        <taxon>Parachela</taxon>
        <taxon>Hypsibioidea</taxon>
        <taxon>Hypsibiidae</taxon>
        <taxon>Hypsibius</taxon>
    </lineage>
</organism>
<comment type="caution">
    <text evidence="2">The sequence shown here is derived from an EMBL/GenBank/DDBJ whole genome shotgun (WGS) entry which is preliminary data.</text>
</comment>
<evidence type="ECO:0000313" key="2">
    <source>
        <dbReference type="EMBL" id="OQV15557.1"/>
    </source>
</evidence>
<reference evidence="3" key="1">
    <citation type="submission" date="2017-01" db="EMBL/GenBank/DDBJ databases">
        <title>Comparative genomics of anhydrobiosis in the tardigrade Hypsibius dujardini.</title>
        <authorList>
            <person name="Yoshida Y."/>
            <person name="Koutsovoulos G."/>
            <person name="Laetsch D."/>
            <person name="Stevens L."/>
            <person name="Kumar S."/>
            <person name="Horikawa D."/>
            <person name="Ishino K."/>
            <person name="Komine S."/>
            <person name="Tomita M."/>
            <person name="Blaxter M."/>
            <person name="Arakawa K."/>
        </authorList>
    </citation>
    <scope>NUCLEOTIDE SEQUENCE [LARGE SCALE GENOMIC DNA]</scope>
    <source>
        <strain evidence="3">Z151</strain>
    </source>
</reference>
<dbReference type="Gene3D" id="2.30.30.140">
    <property type="match status" value="1"/>
</dbReference>
<evidence type="ECO:0000313" key="3">
    <source>
        <dbReference type="Proteomes" id="UP000192578"/>
    </source>
</evidence>
<feature type="region of interest" description="Disordered" evidence="1">
    <location>
        <begin position="1"/>
        <end position="22"/>
    </location>
</feature>
<gene>
    <name evidence="2" type="ORF">BV898_10277</name>
</gene>
<evidence type="ECO:0000256" key="1">
    <source>
        <dbReference type="SAM" id="MobiDB-lite"/>
    </source>
</evidence>
<dbReference type="OrthoDB" id="10625916at2759"/>
<accession>A0A1W0WK56</accession>